<dbReference type="CDD" id="cd06174">
    <property type="entry name" value="MFS"/>
    <property type="match status" value="1"/>
</dbReference>
<organism evidence="7 8">
    <name type="scientific">Metarhizium brunneum</name>
    <dbReference type="NCBI Taxonomy" id="500148"/>
    <lineage>
        <taxon>Eukaryota</taxon>
        <taxon>Fungi</taxon>
        <taxon>Dikarya</taxon>
        <taxon>Ascomycota</taxon>
        <taxon>Pezizomycotina</taxon>
        <taxon>Sordariomycetes</taxon>
        <taxon>Hypocreomycetidae</taxon>
        <taxon>Hypocreales</taxon>
        <taxon>Clavicipitaceae</taxon>
        <taxon>Metarhizium</taxon>
    </lineage>
</organism>
<reference evidence="7 8" key="1">
    <citation type="submission" date="2020-07" db="EMBL/GenBank/DDBJ databases">
        <title>Telomere length de novo assembly of all 7 chromosomes of the fungus, Metarhizium brunneum, using a novel assembly pipeline.</title>
        <authorList>
            <person name="Saud z."/>
            <person name="Kortsinoglou A."/>
            <person name="Kouvelis V.N."/>
            <person name="Butt T.M."/>
        </authorList>
    </citation>
    <scope>NUCLEOTIDE SEQUENCE [LARGE SCALE GENOMIC DNA]</scope>
    <source>
        <strain evidence="7 8">4556</strain>
    </source>
</reference>
<dbReference type="InterPro" id="IPR011701">
    <property type="entry name" value="MFS"/>
</dbReference>
<evidence type="ECO:0000256" key="4">
    <source>
        <dbReference type="ARBA" id="ARBA00023136"/>
    </source>
</evidence>
<proteinExistence type="predicted"/>
<dbReference type="Pfam" id="PF07690">
    <property type="entry name" value="MFS_1"/>
    <property type="match status" value="1"/>
</dbReference>
<feature type="transmembrane region" description="Helical" evidence="6">
    <location>
        <begin position="797"/>
        <end position="813"/>
    </location>
</feature>
<dbReference type="PANTHER" id="PTHR23507">
    <property type="entry name" value="ZGC:174356"/>
    <property type="match status" value="1"/>
</dbReference>
<evidence type="ECO:0000256" key="3">
    <source>
        <dbReference type="ARBA" id="ARBA00022989"/>
    </source>
</evidence>
<protein>
    <submittedName>
        <fullName evidence="7">MFS efflux pump atnC</fullName>
    </submittedName>
</protein>
<dbReference type="PANTHER" id="PTHR23507:SF1">
    <property type="entry name" value="FI18259P1-RELATED"/>
    <property type="match status" value="1"/>
</dbReference>
<dbReference type="InterPro" id="IPR036259">
    <property type="entry name" value="MFS_trans_sf"/>
</dbReference>
<keyword evidence="4 6" id="KW-0472">Membrane</keyword>
<dbReference type="OrthoDB" id="3645574at2759"/>
<dbReference type="GO" id="GO:0022857">
    <property type="term" value="F:transmembrane transporter activity"/>
    <property type="evidence" value="ECO:0007669"/>
    <property type="project" value="InterPro"/>
</dbReference>
<dbReference type="AlphaFoldDB" id="A0A7D5YYE8"/>
<feature type="transmembrane region" description="Helical" evidence="6">
    <location>
        <begin position="152"/>
        <end position="179"/>
    </location>
</feature>
<dbReference type="KEGG" id="mbrn:26237905"/>
<accession>A0A7D5YYE8</accession>
<feature type="transmembrane region" description="Helical" evidence="6">
    <location>
        <begin position="316"/>
        <end position="338"/>
    </location>
</feature>
<sequence length="867" mass="97943">MAHDTHNTEETSLLRHHHDEASSGVERTLRQRLMIAGRCTTVLLLVVLTMSISSTPMLEIMEGIICRSLHPDVDGTLNHPVCKGADVQSEFAQLQGWVTPFALVPGLVMAMPYGAMADKHSRRLVLSLAISGLVVAQILEIATCWFSDTIPIRLICLAGLATFVGGGPMVINAMIFTMVGDVFTADQRLADPVPYEYYNGLWKNRTTAFFYLGASMTVVELISGPLTYLLMKRGDWFCVFTGLAGLCLANILALLLPESRDANTLRKHKPTSRQPESHQQQTGSGFFDLLSKLPNAAATCIMAATNFVSNNRHSTLLLVGVAFGTLGQDVIILLQQYMTKRFGYLMAQPPEPAAEIILRTLNGEITYEEAADQETNVLPELTYWRRMDDFGSYLLAHKKEIEDIVSRYLRLDGAEKCCLSPPPEWNYGSFNLCLPASIINWKKRPGGRVMIRFPLPFKVGESDFPGNSDEKLRSEVATYSWIGKNCPEVPLPCLWGFAFAGGPSFAALDTAPFLSRFFEKLRRQIWSLLGYAVPCQYVQLNSPYNLNTGHMVIDYIEPADAEMLSSTWETKRHDERARANLFRGLSRIMLALGKVPLQRIGSFTMDNQGVISLTNRPLRLQLHQLENEGIPTNISRNTTYTSIEPFLHDILACHDSRLRHQLNAANDEADCKAQMAVLSAFRTILPLFVRRDLRSGPYILTLTDIHASNIFVDTEWNIKYLIDLEWACSLPLEMLHPPSWLSDEPFERLSPQFDELYQEFIDIFKGEEALYFSPSQHQRGPQFFTETMRQGWEAGNFFYFLGLESVTGLYFIFQRRIRPRFDTSNEFPDEALSAYWGQGSEQFIAGKVQQKKEYDEKLRQAFKSEDA</sequence>
<feature type="transmembrane region" description="Helical" evidence="6">
    <location>
        <begin position="124"/>
        <end position="146"/>
    </location>
</feature>
<name>A0A7D5YYE8_9HYPO</name>
<dbReference type="SUPFAM" id="SSF103473">
    <property type="entry name" value="MFS general substrate transporter"/>
    <property type="match status" value="1"/>
</dbReference>
<dbReference type="Proteomes" id="UP000510686">
    <property type="component" value="Chromosome 1"/>
</dbReference>
<evidence type="ECO:0000256" key="5">
    <source>
        <dbReference type="SAM" id="MobiDB-lite"/>
    </source>
</evidence>
<dbReference type="GeneID" id="26237905"/>
<dbReference type="Gene3D" id="1.20.1250.20">
    <property type="entry name" value="MFS general substrate transporter like domains"/>
    <property type="match status" value="1"/>
</dbReference>
<evidence type="ECO:0000256" key="1">
    <source>
        <dbReference type="ARBA" id="ARBA00004141"/>
    </source>
</evidence>
<feature type="transmembrane region" description="Helical" evidence="6">
    <location>
        <begin position="236"/>
        <end position="256"/>
    </location>
</feature>
<evidence type="ECO:0000313" key="8">
    <source>
        <dbReference type="Proteomes" id="UP000510686"/>
    </source>
</evidence>
<feature type="transmembrane region" description="Helical" evidence="6">
    <location>
        <begin position="33"/>
        <end position="52"/>
    </location>
</feature>
<evidence type="ECO:0000256" key="6">
    <source>
        <dbReference type="SAM" id="Phobius"/>
    </source>
</evidence>
<keyword evidence="8" id="KW-1185">Reference proteome</keyword>
<dbReference type="GO" id="GO:0016020">
    <property type="term" value="C:membrane"/>
    <property type="evidence" value="ECO:0007669"/>
    <property type="project" value="UniProtKB-SubCell"/>
</dbReference>
<feature type="transmembrane region" description="Helical" evidence="6">
    <location>
        <begin position="97"/>
        <end position="117"/>
    </location>
</feature>
<dbReference type="SUPFAM" id="SSF56112">
    <property type="entry name" value="Protein kinase-like (PK-like)"/>
    <property type="match status" value="1"/>
</dbReference>
<feature type="transmembrane region" description="Helical" evidence="6">
    <location>
        <begin position="208"/>
        <end position="230"/>
    </location>
</feature>
<evidence type="ECO:0000256" key="2">
    <source>
        <dbReference type="ARBA" id="ARBA00022692"/>
    </source>
</evidence>
<keyword evidence="3 6" id="KW-1133">Transmembrane helix</keyword>
<comment type="subcellular location">
    <subcellularLocation>
        <location evidence="1">Membrane</location>
        <topology evidence="1">Multi-pass membrane protein</topology>
    </subcellularLocation>
</comment>
<evidence type="ECO:0000313" key="7">
    <source>
        <dbReference type="EMBL" id="QLI63866.1"/>
    </source>
</evidence>
<keyword evidence="2 6" id="KW-0812">Transmembrane</keyword>
<gene>
    <name evidence="7" type="primary">atnC_3</name>
    <name evidence="7" type="ORF">G6M90_00g020850</name>
</gene>
<dbReference type="RefSeq" id="XP_014548461.2">
    <property type="nucleotide sequence ID" value="XM_014692975.2"/>
</dbReference>
<feature type="region of interest" description="Disordered" evidence="5">
    <location>
        <begin position="1"/>
        <end position="21"/>
    </location>
</feature>
<dbReference type="EMBL" id="CP058932">
    <property type="protein sequence ID" value="QLI63866.1"/>
    <property type="molecule type" value="Genomic_DNA"/>
</dbReference>
<dbReference type="InterPro" id="IPR011009">
    <property type="entry name" value="Kinase-like_dom_sf"/>
</dbReference>